<gene>
    <name evidence="7" type="primary">pyrF</name>
    <name evidence="10" type="ORF">HMPREF1871_01155</name>
</gene>
<keyword evidence="3 7" id="KW-0210">Decarboxylase</keyword>
<feature type="binding site" evidence="7">
    <location>
        <begin position="61"/>
        <end position="70"/>
    </location>
    <ligand>
        <name>substrate</name>
    </ligand>
</feature>
<dbReference type="EC" id="4.1.1.23" evidence="7"/>
<comment type="caution">
    <text evidence="10">The sequence shown here is derived from an EMBL/GenBank/DDBJ whole genome shotgun (WGS) entry which is preliminary data.</text>
</comment>
<keyword evidence="4 7" id="KW-0665">Pyrimidine biosynthesis</keyword>
<protein>
    <recommendedName>
        <fullName evidence="7">Orotidine 5'-phosphate decarboxylase</fullName>
        <ecNumber evidence="7">4.1.1.23</ecNumber>
    </recommendedName>
    <alternativeName>
        <fullName evidence="7">OMP decarboxylase</fullName>
        <shortName evidence="7">OMPDCase</shortName>
        <shortName evidence="7">OMPdecase</shortName>
    </alternativeName>
</protein>
<evidence type="ECO:0000256" key="8">
    <source>
        <dbReference type="RuleBase" id="RU000512"/>
    </source>
</evidence>
<dbReference type="PANTHER" id="PTHR32119">
    <property type="entry name" value="OROTIDINE 5'-PHOSPHATE DECARBOXYLASE"/>
    <property type="match status" value="1"/>
</dbReference>
<feature type="binding site" evidence="7">
    <location>
        <position position="211"/>
    </location>
    <ligand>
        <name>substrate</name>
    </ligand>
</feature>
<feature type="binding site" evidence="7">
    <location>
        <position position="191"/>
    </location>
    <ligand>
        <name>substrate</name>
    </ligand>
</feature>
<dbReference type="SUPFAM" id="SSF51366">
    <property type="entry name" value="Ribulose-phoshate binding barrel"/>
    <property type="match status" value="1"/>
</dbReference>
<dbReference type="NCBIfam" id="NF001273">
    <property type="entry name" value="PRK00230.1"/>
    <property type="match status" value="1"/>
</dbReference>
<feature type="binding site" evidence="7">
    <location>
        <position position="182"/>
    </location>
    <ligand>
        <name>substrate</name>
    </ligand>
</feature>
<feature type="binding site" evidence="7">
    <location>
        <position position="12"/>
    </location>
    <ligand>
        <name>substrate</name>
    </ligand>
</feature>
<dbReference type="InterPro" id="IPR001754">
    <property type="entry name" value="OMPdeCOase_dom"/>
</dbReference>
<comment type="subunit">
    <text evidence="7">Homodimer.</text>
</comment>
<dbReference type="EMBL" id="LSDB01000065">
    <property type="protein sequence ID" value="KXB55702.1"/>
    <property type="molecule type" value="Genomic_DNA"/>
</dbReference>
<evidence type="ECO:0000313" key="10">
    <source>
        <dbReference type="EMBL" id="KXB55702.1"/>
    </source>
</evidence>
<evidence type="ECO:0000256" key="5">
    <source>
        <dbReference type="ARBA" id="ARBA00023239"/>
    </source>
</evidence>
<dbReference type="Pfam" id="PF00215">
    <property type="entry name" value="OMPdecase"/>
    <property type="match status" value="1"/>
</dbReference>
<evidence type="ECO:0000256" key="1">
    <source>
        <dbReference type="ARBA" id="ARBA00002356"/>
    </source>
</evidence>
<dbReference type="InterPro" id="IPR047596">
    <property type="entry name" value="OMPdecase_bac"/>
</dbReference>
<dbReference type="InterPro" id="IPR011060">
    <property type="entry name" value="RibuloseP-bd_barrel"/>
</dbReference>
<sequence>MEIKKDVIIALDFSTLEETLNFLDQFKNEKPFVKVGLELYLAEGKKVIEEIKKRGHKIFLDLKLHDIPNTVYKAVKVLLKLDIDMFTLHASGGEQMLTLAKQAVEESGKNTKILAVTQLTSISQEEMKKTQLIEKTLEESVINYAKLAYKCKLDGVISSVLETKKIKENTSKKFLSVTPAIRLENDIASDQKRIATPQKAKENASDFIVVGRSITKSKDPYQTYKKIKEIFTSK</sequence>
<dbReference type="NCBIfam" id="TIGR01740">
    <property type="entry name" value="pyrF"/>
    <property type="match status" value="1"/>
</dbReference>
<evidence type="ECO:0000256" key="3">
    <source>
        <dbReference type="ARBA" id="ARBA00022793"/>
    </source>
</evidence>
<dbReference type="SMART" id="SM00934">
    <property type="entry name" value="OMPdecase"/>
    <property type="match status" value="1"/>
</dbReference>
<comment type="similarity">
    <text evidence="7">Belongs to the OMP decarboxylase family. Type 1 subfamily.</text>
</comment>
<keyword evidence="11" id="KW-1185">Reference proteome</keyword>
<feature type="domain" description="Orotidine 5'-phosphate decarboxylase" evidence="9">
    <location>
        <begin position="6"/>
        <end position="227"/>
    </location>
</feature>
<comment type="function">
    <text evidence="1 7">Catalyzes the decarboxylation of orotidine 5'-monophosphate (OMP) to uridine 5'-monophosphate (UMP).</text>
</comment>
<dbReference type="InterPro" id="IPR018089">
    <property type="entry name" value="OMPdecase_AS"/>
</dbReference>
<dbReference type="CDD" id="cd04725">
    <property type="entry name" value="OMP_decarboxylase_like"/>
    <property type="match status" value="1"/>
</dbReference>
<feature type="binding site" evidence="7">
    <location>
        <position position="120"/>
    </location>
    <ligand>
        <name>substrate</name>
    </ligand>
</feature>
<evidence type="ECO:0000256" key="2">
    <source>
        <dbReference type="ARBA" id="ARBA00004861"/>
    </source>
</evidence>
<dbReference type="Proteomes" id="UP000070467">
    <property type="component" value="Unassembled WGS sequence"/>
</dbReference>
<evidence type="ECO:0000256" key="4">
    <source>
        <dbReference type="ARBA" id="ARBA00022975"/>
    </source>
</evidence>
<name>A0ABR5TKP7_9BACL</name>
<evidence type="ECO:0000259" key="9">
    <source>
        <dbReference type="SMART" id="SM00934"/>
    </source>
</evidence>
<keyword evidence="5 7" id="KW-0456">Lyase</keyword>
<dbReference type="PANTHER" id="PTHR32119:SF2">
    <property type="entry name" value="OROTIDINE 5'-PHOSPHATE DECARBOXYLASE"/>
    <property type="match status" value="1"/>
</dbReference>
<feature type="binding site" evidence="7">
    <location>
        <position position="34"/>
    </location>
    <ligand>
        <name>substrate</name>
    </ligand>
</feature>
<comment type="pathway">
    <text evidence="2 7 8">Pyrimidine metabolism; UMP biosynthesis via de novo pathway; UMP from orotate: step 2/2.</text>
</comment>
<dbReference type="InterPro" id="IPR013785">
    <property type="entry name" value="Aldolase_TIM"/>
</dbReference>
<evidence type="ECO:0000256" key="7">
    <source>
        <dbReference type="HAMAP-Rule" id="MF_01200"/>
    </source>
</evidence>
<feature type="binding site" evidence="7">
    <location>
        <position position="212"/>
    </location>
    <ligand>
        <name>substrate</name>
    </ligand>
</feature>
<evidence type="ECO:0000256" key="6">
    <source>
        <dbReference type="ARBA" id="ARBA00049157"/>
    </source>
</evidence>
<dbReference type="PROSITE" id="PS00156">
    <property type="entry name" value="OMPDECASE"/>
    <property type="match status" value="1"/>
</dbReference>
<evidence type="ECO:0000313" key="11">
    <source>
        <dbReference type="Proteomes" id="UP000070467"/>
    </source>
</evidence>
<dbReference type="InterPro" id="IPR014732">
    <property type="entry name" value="OMPdecase"/>
</dbReference>
<dbReference type="HAMAP" id="MF_01200_B">
    <property type="entry name" value="OMPdecase_type1_B"/>
    <property type="match status" value="1"/>
</dbReference>
<accession>A0ABR5TKP7</accession>
<proteinExistence type="inferred from homology"/>
<dbReference type="Gene3D" id="3.20.20.70">
    <property type="entry name" value="Aldolase class I"/>
    <property type="match status" value="1"/>
</dbReference>
<feature type="active site" description="Proton donor" evidence="7">
    <location>
        <position position="63"/>
    </location>
</feature>
<organism evidence="10 11">
    <name type="scientific">Gemelliphila asaccharolytica</name>
    <dbReference type="NCBI Taxonomy" id="502393"/>
    <lineage>
        <taxon>Bacteria</taxon>
        <taxon>Bacillati</taxon>
        <taxon>Bacillota</taxon>
        <taxon>Bacilli</taxon>
        <taxon>Bacillales</taxon>
        <taxon>Gemellaceae</taxon>
        <taxon>Gemelliphila</taxon>
    </lineage>
</organism>
<reference evidence="10 11" key="1">
    <citation type="submission" date="2016-01" db="EMBL/GenBank/DDBJ databases">
        <authorList>
            <person name="Mitreva M."/>
            <person name="Pepin K.H."/>
            <person name="Mihindukulasuriya K.A."/>
            <person name="Fulton R."/>
            <person name="Fronick C."/>
            <person name="O'Laughlin M."/>
            <person name="Miner T."/>
            <person name="Herter B."/>
            <person name="Rosa B.A."/>
            <person name="Cordes M."/>
            <person name="Tomlinson C."/>
            <person name="Wollam A."/>
            <person name="Palsikar V.B."/>
            <person name="Mardis E.R."/>
            <person name="Wilson R.K."/>
        </authorList>
    </citation>
    <scope>NUCLEOTIDE SEQUENCE [LARGE SCALE GENOMIC DNA]</scope>
    <source>
        <strain evidence="10 11">KA00071</strain>
    </source>
</reference>
<comment type="catalytic activity">
    <reaction evidence="6 7 8">
        <text>orotidine 5'-phosphate + H(+) = UMP + CO2</text>
        <dbReference type="Rhea" id="RHEA:11596"/>
        <dbReference type="ChEBI" id="CHEBI:15378"/>
        <dbReference type="ChEBI" id="CHEBI:16526"/>
        <dbReference type="ChEBI" id="CHEBI:57538"/>
        <dbReference type="ChEBI" id="CHEBI:57865"/>
        <dbReference type="EC" id="4.1.1.23"/>
    </reaction>
</comment>